<dbReference type="GO" id="GO:0005634">
    <property type="term" value="C:nucleus"/>
    <property type="evidence" value="ECO:0007669"/>
    <property type="project" value="TreeGrafter"/>
</dbReference>
<protein>
    <submittedName>
        <fullName evidence="7">Transcriptional regulator family: C2H2 zinc finger</fullName>
    </submittedName>
</protein>
<dbReference type="SUPFAM" id="SSF57667">
    <property type="entry name" value="beta-beta-alpha zinc fingers"/>
    <property type="match status" value="1"/>
</dbReference>
<keyword evidence="4" id="KW-0862">Zinc</keyword>
<evidence type="ECO:0000256" key="3">
    <source>
        <dbReference type="ARBA" id="ARBA00022771"/>
    </source>
</evidence>
<dbReference type="EMBL" id="JAPZBU010000009">
    <property type="protein sequence ID" value="KAJ5388815.1"/>
    <property type="molecule type" value="Genomic_DNA"/>
</dbReference>
<dbReference type="Gene3D" id="3.30.160.60">
    <property type="entry name" value="Classic Zinc Finger"/>
    <property type="match status" value="1"/>
</dbReference>
<reference evidence="7" key="2">
    <citation type="journal article" date="2023" name="IMA Fungus">
        <title>Comparative genomic study of the Penicillium genus elucidates a diverse pangenome and 15 lateral gene transfer events.</title>
        <authorList>
            <person name="Petersen C."/>
            <person name="Sorensen T."/>
            <person name="Nielsen M.R."/>
            <person name="Sondergaard T.E."/>
            <person name="Sorensen J.L."/>
            <person name="Fitzpatrick D.A."/>
            <person name="Frisvad J.C."/>
            <person name="Nielsen K.L."/>
        </authorList>
    </citation>
    <scope>NUCLEOTIDE SEQUENCE</scope>
    <source>
        <strain evidence="7">IBT 29677</strain>
    </source>
</reference>
<evidence type="ECO:0000256" key="2">
    <source>
        <dbReference type="ARBA" id="ARBA00022737"/>
    </source>
</evidence>
<dbReference type="GO" id="GO:0000981">
    <property type="term" value="F:DNA-binding transcription factor activity, RNA polymerase II-specific"/>
    <property type="evidence" value="ECO:0007669"/>
    <property type="project" value="TreeGrafter"/>
</dbReference>
<evidence type="ECO:0000256" key="5">
    <source>
        <dbReference type="PROSITE-ProRule" id="PRU00042"/>
    </source>
</evidence>
<dbReference type="GO" id="GO:0008270">
    <property type="term" value="F:zinc ion binding"/>
    <property type="evidence" value="ECO:0007669"/>
    <property type="project" value="UniProtKB-KW"/>
</dbReference>
<dbReference type="AlphaFoldDB" id="A0A9W9VTB8"/>
<feature type="domain" description="C2H2-type" evidence="6">
    <location>
        <begin position="199"/>
        <end position="226"/>
    </location>
</feature>
<dbReference type="InterPro" id="IPR036236">
    <property type="entry name" value="Znf_C2H2_sf"/>
</dbReference>
<dbReference type="SMART" id="SM00355">
    <property type="entry name" value="ZnF_C2H2"/>
    <property type="match status" value="2"/>
</dbReference>
<dbReference type="Proteomes" id="UP001147747">
    <property type="component" value="Unassembled WGS sequence"/>
</dbReference>
<dbReference type="Pfam" id="PF00096">
    <property type="entry name" value="zf-C2H2"/>
    <property type="match status" value="2"/>
</dbReference>
<dbReference type="PROSITE" id="PS00028">
    <property type="entry name" value="ZINC_FINGER_C2H2_1"/>
    <property type="match status" value="1"/>
</dbReference>
<dbReference type="GeneID" id="81374973"/>
<proteinExistence type="predicted"/>
<reference evidence="7" key="1">
    <citation type="submission" date="2022-12" db="EMBL/GenBank/DDBJ databases">
        <authorList>
            <person name="Petersen C."/>
        </authorList>
    </citation>
    <scope>NUCLEOTIDE SEQUENCE</scope>
    <source>
        <strain evidence="7">IBT 29677</strain>
    </source>
</reference>
<evidence type="ECO:0000313" key="7">
    <source>
        <dbReference type="EMBL" id="KAJ5388815.1"/>
    </source>
</evidence>
<dbReference type="RefSeq" id="XP_056486613.1">
    <property type="nucleotide sequence ID" value="XM_056635993.1"/>
</dbReference>
<gene>
    <name evidence="7" type="ORF">N7509_011356</name>
</gene>
<dbReference type="FunFam" id="3.30.160.60:FF:000065">
    <property type="entry name" value="B-cell CLL/lymphoma 6, member B"/>
    <property type="match status" value="1"/>
</dbReference>
<evidence type="ECO:0000313" key="8">
    <source>
        <dbReference type="Proteomes" id="UP001147747"/>
    </source>
</evidence>
<accession>A0A9W9VTB8</accession>
<dbReference type="InterPro" id="IPR013087">
    <property type="entry name" value="Znf_C2H2_type"/>
</dbReference>
<evidence type="ECO:0000259" key="6">
    <source>
        <dbReference type="PROSITE" id="PS50157"/>
    </source>
</evidence>
<dbReference type="OrthoDB" id="6910977at2759"/>
<keyword evidence="3 5" id="KW-0863">Zinc-finger</keyword>
<comment type="caution">
    <text evidence="7">The sequence shown here is derived from an EMBL/GenBank/DDBJ whole genome shotgun (WGS) entry which is preliminary data.</text>
</comment>
<dbReference type="PANTHER" id="PTHR24408:SF58">
    <property type="entry name" value="TRANSCRIPTION FACTOR (TFIIIA), PUTATIVE (AFU_ORTHOLOGUE AFUA_1G05150)-RELATED"/>
    <property type="match status" value="1"/>
</dbReference>
<organism evidence="7 8">
    <name type="scientific">Penicillium cosmopolitanum</name>
    <dbReference type="NCBI Taxonomy" id="1131564"/>
    <lineage>
        <taxon>Eukaryota</taxon>
        <taxon>Fungi</taxon>
        <taxon>Dikarya</taxon>
        <taxon>Ascomycota</taxon>
        <taxon>Pezizomycotina</taxon>
        <taxon>Eurotiomycetes</taxon>
        <taxon>Eurotiomycetidae</taxon>
        <taxon>Eurotiales</taxon>
        <taxon>Aspergillaceae</taxon>
        <taxon>Penicillium</taxon>
    </lineage>
</organism>
<keyword evidence="2" id="KW-0677">Repeat</keyword>
<evidence type="ECO:0000256" key="4">
    <source>
        <dbReference type="ARBA" id="ARBA00022833"/>
    </source>
</evidence>
<feature type="domain" description="C2H2-type" evidence="6">
    <location>
        <begin position="231"/>
        <end position="249"/>
    </location>
</feature>
<sequence>MDQIAECSSSIAPSLTMDAYSRETSSAYSSPVSATAPQAALSQPIGLGIMNCGLDPTFDHTAGYQRPMPYPMSPLSHSPNSLLQTTAFHGSPFQPQDTSNKVCFSAYNGFQDWGGTQEMSASPSYGSNLEIQSGQEVFYQMPGYWAPMPCPGPTTPLEALSVNATVPARPYMFINNSSESAGIARTACNEIKVASGNRFVCPKCGNTFTRKSNLRQHEKQHDPESRKISRVSCSECSKTFGRKGDLRRHFNNVRKIGPAALTNAYPNSETSSYSRTSL</sequence>
<keyword evidence="8" id="KW-1185">Reference proteome</keyword>
<dbReference type="PANTHER" id="PTHR24408">
    <property type="entry name" value="ZINC FINGER PROTEIN"/>
    <property type="match status" value="1"/>
</dbReference>
<keyword evidence="1" id="KW-0479">Metal-binding</keyword>
<dbReference type="GO" id="GO:0043565">
    <property type="term" value="F:sequence-specific DNA binding"/>
    <property type="evidence" value="ECO:0007669"/>
    <property type="project" value="TreeGrafter"/>
</dbReference>
<name>A0A9W9VTB8_9EURO</name>
<dbReference type="PROSITE" id="PS50157">
    <property type="entry name" value="ZINC_FINGER_C2H2_2"/>
    <property type="match status" value="2"/>
</dbReference>
<evidence type="ECO:0000256" key="1">
    <source>
        <dbReference type="ARBA" id="ARBA00022723"/>
    </source>
</evidence>